<proteinExistence type="predicted"/>
<dbReference type="Pfam" id="PF00512">
    <property type="entry name" value="HisKA"/>
    <property type="match status" value="1"/>
</dbReference>
<keyword evidence="7" id="KW-0418">Kinase</keyword>
<dbReference type="SMART" id="SM00387">
    <property type="entry name" value="HATPase_c"/>
    <property type="match status" value="1"/>
</dbReference>
<evidence type="ECO:0000256" key="1">
    <source>
        <dbReference type="ARBA" id="ARBA00000085"/>
    </source>
</evidence>
<comment type="catalytic activity">
    <reaction evidence="1">
        <text>ATP + protein L-histidine = ADP + protein N-phospho-L-histidine.</text>
        <dbReference type="EC" id="2.7.13.3"/>
    </reaction>
</comment>
<dbReference type="SMART" id="SM00388">
    <property type="entry name" value="HisKA"/>
    <property type="match status" value="1"/>
</dbReference>
<evidence type="ECO:0000256" key="7">
    <source>
        <dbReference type="ARBA" id="ARBA00022777"/>
    </source>
</evidence>
<dbReference type="InterPro" id="IPR003660">
    <property type="entry name" value="HAMP_dom"/>
</dbReference>
<dbReference type="InterPro" id="IPR036890">
    <property type="entry name" value="HATPase_C_sf"/>
</dbReference>
<keyword evidence="5" id="KW-0808">Transferase</keyword>
<evidence type="ECO:0000259" key="12">
    <source>
        <dbReference type="PROSITE" id="PS50109"/>
    </source>
</evidence>
<keyword evidence="15" id="KW-1185">Reference proteome</keyword>
<dbReference type="InterPro" id="IPR003661">
    <property type="entry name" value="HisK_dim/P_dom"/>
</dbReference>
<feature type="transmembrane region" description="Helical" evidence="11">
    <location>
        <begin position="164"/>
        <end position="186"/>
    </location>
</feature>
<organism evidence="14 15">
    <name type="scientific">Comamonas avium</name>
    <dbReference type="NCBI Taxonomy" id="2762231"/>
    <lineage>
        <taxon>Bacteria</taxon>
        <taxon>Pseudomonadati</taxon>
        <taxon>Pseudomonadota</taxon>
        <taxon>Betaproteobacteria</taxon>
        <taxon>Burkholderiales</taxon>
        <taxon>Comamonadaceae</taxon>
        <taxon>Comamonas</taxon>
    </lineage>
</organism>
<dbReference type="EC" id="2.7.13.3" evidence="3"/>
<dbReference type="PROSITE" id="PS50885">
    <property type="entry name" value="HAMP"/>
    <property type="match status" value="1"/>
</dbReference>
<dbReference type="CDD" id="cd00082">
    <property type="entry name" value="HisKA"/>
    <property type="match status" value="1"/>
</dbReference>
<evidence type="ECO:0000313" key="15">
    <source>
        <dbReference type="Proteomes" id="UP000634919"/>
    </source>
</evidence>
<keyword evidence="6 11" id="KW-0812">Transmembrane</keyword>
<gene>
    <name evidence="14" type="ORF">H9646_17940</name>
</gene>
<feature type="transmembrane region" description="Helical" evidence="11">
    <location>
        <begin position="21"/>
        <end position="42"/>
    </location>
</feature>
<reference evidence="14 15" key="1">
    <citation type="submission" date="2020-08" db="EMBL/GenBank/DDBJ databases">
        <title>A Genomic Blueprint of the Chicken Gut Microbiome.</title>
        <authorList>
            <person name="Gilroy R."/>
            <person name="Ravi A."/>
            <person name="Getino M."/>
            <person name="Pursley I."/>
            <person name="Horton D.L."/>
            <person name="Alikhan N.-F."/>
            <person name="Baker D."/>
            <person name="Gharbi K."/>
            <person name="Hall N."/>
            <person name="Watson M."/>
            <person name="Adriaenssens E.M."/>
            <person name="Foster-Nyarko E."/>
            <person name="Jarju S."/>
            <person name="Secka A."/>
            <person name="Antonio M."/>
            <person name="Oren A."/>
            <person name="Chaudhuri R."/>
            <person name="La Ragione R.M."/>
            <person name="Hildebrand F."/>
            <person name="Pallen M.J."/>
        </authorList>
    </citation>
    <scope>NUCLEOTIDE SEQUENCE [LARGE SCALE GENOMIC DNA]</scope>
    <source>
        <strain evidence="14 15">Sa2CVA6</strain>
    </source>
</reference>
<feature type="domain" description="HAMP" evidence="13">
    <location>
        <begin position="188"/>
        <end position="241"/>
    </location>
</feature>
<dbReference type="Pfam" id="PF02518">
    <property type="entry name" value="HATPase_c"/>
    <property type="match status" value="1"/>
</dbReference>
<dbReference type="SMART" id="SM00304">
    <property type="entry name" value="HAMP"/>
    <property type="match status" value="1"/>
</dbReference>
<dbReference type="PANTHER" id="PTHR45436:SF8">
    <property type="entry name" value="HISTIDINE KINASE"/>
    <property type="match status" value="1"/>
</dbReference>
<dbReference type="SUPFAM" id="SSF55874">
    <property type="entry name" value="ATPase domain of HSP90 chaperone/DNA topoisomerase II/histidine kinase"/>
    <property type="match status" value="1"/>
</dbReference>
<evidence type="ECO:0000313" key="14">
    <source>
        <dbReference type="EMBL" id="MBD7962353.1"/>
    </source>
</evidence>
<dbReference type="EMBL" id="JACSQK010000012">
    <property type="protein sequence ID" value="MBD7962353.1"/>
    <property type="molecule type" value="Genomic_DNA"/>
</dbReference>
<evidence type="ECO:0000256" key="4">
    <source>
        <dbReference type="ARBA" id="ARBA00022553"/>
    </source>
</evidence>
<protein>
    <recommendedName>
        <fullName evidence="3">histidine kinase</fullName>
        <ecNumber evidence="3">2.7.13.3</ecNumber>
    </recommendedName>
</protein>
<keyword evidence="4" id="KW-0597">Phosphoprotein</keyword>
<accession>A0ABR8SG15</accession>
<dbReference type="InterPro" id="IPR003594">
    <property type="entry name" value="HATPase_dom"/>
</dbReference>
<evidence type="ECO:0000256" key="6">
    <source>
        <dbReference type="ARBA" id="ARBA00022692"/>
    </source>
</evidence>
<dbReference type="InterPro" id="IPR050428">
    <property type="entry name" value="TCS_sensor_his_kinase"/>
</dbReference>
<dbReference type="Pfam" id="PF00672">
    <property type="entry name" value="HAMP"/>
    <property type="match status" value="1"/>
</dbReference>
<comment type="caution">
    <text evidence="14">The sequence shown here is derived from an EMBL/GenBank/DDBJ whole genome shotgun (WGS) entry which is preliminary data.</text>
</comment>
<sequence>MPQPPKSGWLPRAWQSSSFRLALCFCILVLGILAGTFTVYYVEIVGTASQQLDDYALRTSKRLLNIHTQQGDEGLRREIDMLLGDGIDSQSEVLVFQDVHGKVLAGNAVASMHTVKPGAELQDVLFEQENRSLTARVQVHALGGNLFLLAGSDVLPLTDIRNRYLKATGAALALALVLSLAAAVAFRRLMDQRAGELRRAMRQAGQGNLHFRLPQSRRSDEFSLLEQDINTMLEQLEQLVHGIRHVSNMVAHNLRTPLNRTLHHVQAAMDAPESLRQAQLELAQEELQQLSRLFVKMLLLAEVESGVAQQRFERINLHTVLQEVLEFYEPLFKDRQAQLHTDLQRHAWIMGDSHLLANALSNVLDNFLKYGAGDSALQLDITLKAHEGLVTLQLRDHGHGVPAEALARIGQHFFRASSHQQLPGHGIGLASVRAIARLHRGSISWSNAAPGLQTVLELPHTPRVDSD</sequence>
<dbReference type="Gene3D" id="1.10.287.130">
    <property type="match status" value="1"/>
</dbReference>
<dbReference type="PROSITE" id="PS50109">
    <property type="entry name" value="HIS_KIN"/>
    <property type="match status" value="1"/>
</dbReference>
<keyword evidence="9" id="KW-0902">Two-component regulatory system</keyword>
<dbReference type="InterPro" id="IPR005467">
    <property type="entry name" value="His_kinase_dom"/>
</dbReference>
<evidence type="ECO:0000259" key="13">
    <source>
        <dbReference type="PROSITE" id="PS50885"/>
    </source>
</evidence>
<evidence type="ECO:0000256" key="2">
    <source>
        <dbReference type="ARBA" id="ARBA00004370"/>
    </source>
</evidence>
<evidence type="ECO:0000256" key="11">
    <source>
        <dbReference type="SAM" id="Phobius"/>
    </source>
</evidence>
<dbReference type="RefSeq" id="WP_191724766.1">
    <property type="nucleotide sequence ID" value="NZ_JACSQK010000012.1"/>
</dbReference>
<evidence type="ECO:0000256" key="5">
    <source>
        <dbReference type="ARBA" id="ARBA00022679"/>
    </source>
</evidence>
<dbReference type="Gene3D" id="6.10.340.10">
    <property type="match status" value="1"/>
</dbReference>
<evidence type="ECO:0000256" key="8">
    <source>
        <dbReference type="ARBA" id="ARBA00022989"/>
    </source>
</evidence>
<keyword evidence="8 11" id="KW-1133">Transmembrane helix</keyword>
<evidence type="ECO:0000256" key="9">
    <source>
        <dbReference type="ARBA" id="ARBA00023012"/>
    </source>
</evidence>
<dbReference type="PANTHER" id="PTHR45436">
    <property type="entry name" value="SENSOR HISTIDINE KINASE YKOH"/>
    <property type="match status" value="1"/>
</dbReference>
<keyword evidence="10 11" id="KW-0472">Membrane</keyword>
<name>A0ABR8SG15_9BURK</name>
<dbReference type="InterPro" id="IPR004358">
    <property type="entry name" value="Sig_transdc_His_kin-like_C"/>
</dbReference>
<dbReference type="PRINTS" id="PR00344">
    <property type="entry name" value="BCTRLSENSOR"/>
</dbReference>
<dbReference type="SUPFAM" id="SSF47384">
    <property type="entry name" value="Homodimeric domain of signal transducing histidine kinase"/>
    <property type="match status" value="1"/>
</dbReference>
<feature type="domain" description="Histidine kinase" evidence="12">
    <location>
        <begin position="249"/>
        <end position="462"/>
    </location>
</feature>
<dbReference type="Gene3D" id="3.30.565.10">
    <property type="entry name" value="Histidine kinase-like ATPase, C-terminal domain"/>
    <property type="match status" value="1"/>
</dbReference>
<dbReference type="Proteomes" id="UP000634919">
    <property type="component" value="Unassembled WGS sequence"/>
</dbReference>
<comment type="subcellular location">
    <subcellularLocation>
        <location evidence="2">Membrane</location>
    </subcellularLocation>
</comment>
<dbReference type="CDD" id="cd06225">
    <property type="entry name" value="HAMP"/>
    <property type="match status" value="1"/>
</dbReference>
<evidence type="ECO:0000256" key="10">
    <source>
        <dbReference type="ARBA" id="ARBA00023136"/>
    </source>
</evidence>
<dbReference type="InterPro" id="IPR036097">
    <property type="entry name" value="HisK_dim/P_sf"/>
</dbReference>
<evidence type="ECO:0000256" key="3">
    <source>
        <dbReference type="ARBA" id="ARBA00012438"/>
    </source>
</evidence>